<dbReference type="Pfam" id="PF03009">
    <property type="entry name" value="GDPD"/>
    <property type="match status" value="1"/>
</dbReference>
<dbReference type="SUPFAM" id="SSF51695">
    <property type="entry name" value="PLC-like phosphodiesterases"/>
    <property type="match status" value="1"/>
</dbReference>
<dbReference type="PANTHER" id="PTHR46211">
    <property type="entry name" value="GLYCEROPHOSPHORYL DIESTER PHOSPHODIESTERASE"/>
    <property type="match status" value="1"/>
</dbReference>
<proteinExistence type="predicted"/>
<dbReference type="InterPro" id="IPR030395">
    <property type="entry name" value="GP_PDE_dom"/>
</dbReference>
<comment type="caution">
    <text evidence="2">The sequence shown here is derived from an EMBL/GenBank/DDBJ whole genome shotgun (WGS) entry which is preliminary data.</text>
</comment>
<dbReference type="EMBL" id="JBHLUB010000031">
    <property type="protein sequence ID" value="MFC0582646.1"/>
    <property type="molecule type" value="Genomic_DNA"/>
</dbReference>
<dbReference type="InterPro" id="IPR017946">
    <property type="entry name" value="PLC-like_Pdiesterase_TIM-brl"/>
</dbReference>
<gene>
    <name evidence="2" type="ORF">ACFFFR_09690</name>
</gene>
<dbReference type="PROSITE" id="PS51704">
    <property type="entry name" value="GP_PDE"/>
    <property type="match status" value="1"/>
</dbReference>
<dbReference type="Gene3D" id="3.20.20.190">
    <property type="entry name" value="Phosphatidylinositol (PI) phosphodiesterase"/>
    <property type="match status" value="1"/>
</dbReference>
<evidence type="ECO:0000259" key="1">
    <source>
        <dbReference type="PROSITE" id="PS51704"/>
    </source>
</evidence>
<protein>
    <submittedName>
        <fullName evidence="2">Glycerophosphodiester phosphodiesterase family protein</fullName>
    </submittedName>
</protein>
<keyword evidence="3" id="KW-1185">Reference proteome</keyword>
<dbReference type="PANTHER" id="PTHR46211:SF14">
    <property type="entry name" value="GLYCEROPHOSPHODIESTER PHOSPHODIESTERASE"/>
    <property type="match status" value="1"/>
</dbReference>
<accession>A0ABV6PBZ2</accession>
<organism evidence="2 3">
    <name type="scientific">Micrococcoides hystricis</name>
    <dbReference type="NCBI Taxonomy" id="1572761"/>
    <lineage>
        <taxon>Bacteria</taxon>
        <taxon>Bacillati</taxon>
        <taxon>Actinomycetota</taxon>
        <taxon>Actinomycetes</taxon>
        <taxon>Micrococcales</taxon>
        <taxon>Micrococcaceae</taxon>
        <taxon>Micrococcoides</taxon>
    </lineage>
</organism>
<dbReference type="Proteomes" id="UP001589862">
    <property type="component" value="Unassembled WGS sequence"/>
</dbReference>
<evidence type="ECO:0000313" key="2">
    <source>
        <dbReference type="EMBL" id="MFC0582646.1"/>
    </source>
</evidence>
<evidence type="ECO:0000313" key="3">
    <source>
        <dbReference type="Proteomes" id="UP001589862"/>
    </source>
</evidence>
<name>A0ABV6PBZ2_9MICC</name>
<sequence>MPGAVKGFSHRGSDMSRENTAAAFQAVAQLGFRYFETDLRTTLDGKLVCFHDSVLDRVTDRRGPISKYTWDELKDVRVGGEPILLFEELLATFPDHHVNVDLKDSASSQYLGRLIRRYDAAERVLVGSFQDNHRINFFRSFPRYRNVMASSGGQRCLTMLWSVSRLGVNAATLAVGKRMRKQLLIDAAQVPVYEKVVRVTDRRFIEFCHALGIEVHVWTINDPATMEQLIDLGVDGLVSDDGPALAGVLDRHGFWPQ</sequence>
<dbReference type="RefSeq" id="WP_377460177.1">
    <property type="nucleotide sequence ID" value="NZ_JBHLUB010000031.1"/>
</dbReference>
<feature type="domain" description="GP-PDE" evidence="1">
    <location>
        <begin position="5"/>
        <end position="249"/>
    </location>
</feature>
<reference evidence="2 3" key="1">
    <citation type="submission" date="2024-09" db="EMBL/GenBank/DDBJ databases">
        <authorList>
            <person name="Sun Q."/>
            <person name="Mori K."/>
        </authorList>
    </citation>
    <scope>NUCLEOTIDE SEQUENCE [LARGE SCALE GENOMIC DNA]</scope>
    <source>
        <strain evidence="2 3">NCAIM B.02604</strain>
    </source>
</reference>